<dbReference type="InterPro" id="IPR016064">
    <property type="entry name" value="NAD/diacylglycerol_kinase_sf"/>
</dbReference>
<evidence type="ECO:0000256" key="5">
    <source>
        <dbReference type="ARBA" id="ARBA00022741"/>
    </source>
</evidence>
<dbReference type="Gene3D" id="3.40.50.10330">
    <property type="entry name" value="Probable inorganic polyphosphate/atp-NAD kinase, domain 1"/>
    <property type="match status" value="1"/>
</dbReference>
<dbReference type="GO" id="GO:0016301">
    <property type="term" value="F:kinase activity"/>
    <property type="evidence" value="ECO:0007669"/>
    <property type="project" value="UniProtKB-KW"/>
</dbReference>
<evidence type="ECO:0000313" key="13">
    <source>
        <dbReference type="EMBL" id="SUZ56068.1"/>
    </source>
</evidence>
<keyword evidence="4" id="KW-0479">Metal-binding</keyword>
<keyword evidence="8" id="KW-0460">Magnesium</keyword>
<dbReference type="GO" id="GO:0046872">
    <property type="term" value="F:metal ion binding"/>
    <property type="evidence" value="ECO:0007669"/>
    <property type="project" value="UniProtKB-KW"/>
</dbReference>
<evidence type="ECO:0000256" key="8">
    <source>
        <dbReference type="ARBA" id="ARBA00022842"/>
    </source>
</evidence>
<dbReference type="PANTHER" id="PTHR12358:SF106">
    <property type="entry name" value="LIPID KINASE YEGS"/>
    <property type="match status" value="1"/>
</dbReference>
<dbReference type="PROSITE" id="PS50146">
    <property type="entry name" value="DAGK"/>
    <property type="match status" value="1"/>
</dbReference>
<evidence type="ECO:0000256" key="10">
    <source>
        <dbReference type="ARBA" id="ARBA00023209"/>
    </source>
</evidence>
<name>A0A381NQD0_9ZZZZ</name>
<dbReference type="GO" id="GO:0005524">
    <property type="term" value="F:ATP binding"/>
    <property type="evidence" value="ECO:0007669"/>
    <property type="project" value="UniProtKB-KW"/>
</dbReference>
<dbReference type="InterPro" id="IPR050187">
    <property type="entry name" value="Lipid_Phosphate_FormReg"/>
</dbReference>
<keyword evidence="2" id="KW-0444">Lipid biosynthesis</keyword>
<dbReference type="PANTHER" id="PTHR12358">
    <property type="entry name" value="SPHINGOSINE KINASE"/>
    <property type="match status" value="1"/>
</dbReference>
<evidence type="ECO:0000256" key="1">
    <source>
        <dbReference type="ARBA" id="ARBA00001946"/>
    </source>
</evidence>
<keyword evidence="7" id="KW-0067">ATP-binding</keyword>
<evidence type="ECO:0000256" key="9">
    <source>
        <dbReference type="ARBA" id="ARBA00023098"/>
    </source>
</evidence>
<evidence type="ECO:0000256" key="11">
    <source>
        <dbReference type="ARBA" id="ARBA00023264"/>
    </source>
</evidence>
<keyword evidence="11" id="KW-1208">Phospholipid metabolism</keyword>
<dbReference type="NCBIfam" id="TIGR00147">
    <property type="entry name" value="YegS/Rv2252/BmrU family lipid kinase"/>
    <property type="match status" value="1"/>
</dbReference>
<dbReference type="InterPro" id="IPR005218">
    <property type="entry name" value="Diacylglycerol/lipid_kinase"/>
</dbReference>
<dbReference type="Gene3D" id="2.60.200.40">
    <property type="match status" value="1"/>
</dbReference>
<evidence type="ECO:0000256" key="6">
    <source>
        <dbReference type="ARBA" id="ARBA00022777"/>
    </source>
</evidence>
<keyword evidence="6" id="KW-0418">Kinase</keyword>
<keyword evidence="3" id="KW-0808">Transferase</keyword>
<evidence type="ECO:0000259" key="12">
    <source>
        <dbReference type="PROSITE" id="PS50146"/>
    </source>
</evidence>
<gene>
    <name evidence="13" type="ORF">METZ01_LOCUS8922</name>
</gene>
<keyword evidence="5" id="KW-0547">Nucleotide-binding</keyword>
<protein>
    <recommendedName>
        <fullName evidence="12">DAGKc domain-containing protein</fullName>
    </recommendedName>
</protein>
<dbReference type="AlphaFoldDB" id="A0A381NQD0"/>
<evidence type="ECO:0000256" key="2">
    <source>
        <dbReference type="ARBA" id="ARBA00022516"/>
    </source>
</evidence>
<dbReference type="InterPro" id="IPR045540">
    <property type="entry name" value="YegS/DAGK_C"/>
</dbReference>
<dbReference type="InterPro" id="IPR017438">
    <property type="entry name" value="ATP-NAD_kinase_N"/>
</dbReference>
<accession>A0A381NQD0</accession>
<reference evidence="13" key="1">
    <citation type="submission" date="2018-05" db="EMBL/GenBank/DDBJ databases">
        <authorList>
            <person name="Lanie J.A."/>
            <person name="Ng W.-L."/>
            <person name="Kazmierczak K.M."/>
            <person name="Andrzejewski T.M."/>
            <person name="Davidsen T.M."/>
            <person name="Wayne K.J."/>
            <person name="Tettelin H."/>
            <person name="Glass J.I."/>
            <person name="Rusch D."/>
            <person name="Podicherti R."/>
            <person name="Tsui H.-C.T."/>
            <person name="Winkler M.E."/>
        </authorList>
    </citation>
    <scope>NUCLEOTIDE SEQUENCE</scope>
</reference>
<dbReference type="Pfam" id="PF19279">
    <property type="entry name" value="YegS_C"/>
    <property type="match status" value="1"/>
</dbReference>
<evidence type="ECO:0000256" key="3">
    <source>
        <dbReference type="ARBA" id="ARBA00022679"/>
    </source>
</evidence>
<dbReference type="SUPFAM" id="SSF111331">
    <property type="entry name" value="NAD kinase/diacylglycerol kinase-like"/>
    <property type="match status" value="1"/>
</dbReference>
<keyword evidence="9" id="KW-0443">Lipid metabolism</keyword>
<evidence type="ECO:0000256" key="7">
    <source>
        <dbReference type="ARBA" id="ARBA00022840"/>
    </source>
</evidence>
<dbReference type="InterPro" id="IPR001206">
    <property type="entry name" value="Diacylglycerol_kinase_cat_dom"/>
</dbReference>
<dbReference type="Pfam" id="PF00781">
    <property type="entry name" value="DAGK_cat"/>
    <property type="match status" value="1"/>
</dbReference>
<dbReference type="EMBL" id="UINC01000477">
    <property type="protein sequence ID" value="SUZ56068.1"/>
    <property type="molecule type" value="Genomic_DNA"/>
</dbReference>
<dbReference type="GO" id="GO:0005886">
    <property type="term" value="C:plasma membrane"/>
    <property type="evidence" value="ECO:0007669"/>
    <property type="project" value="TreeGrafter"/>
</dbReference>
<feature type="domain" description="DAGKc" evidence="12">
    <location>
        <begin position="1"/>
        <end position="131"/>
    </location>
</feature>
<evidence type="ECO:0000256" key="4">
    <source>
        <dbReference type="ARBA" id="ARBA00022723"/>
    </source>
</evidence>
<sequence>MSTKLKLIMNPIAGGGYALKILPEVLRILERNSYDVELFKTTMRGDAQKSAADPSDDCQVVVAMGGDGTVNEVVNGVLDSGRDVSVGIIPIGTANVLARELSVPIDYEKSCNIIINGNTKRMDVGRDEHRYFFLMSGVGFDAEVLKLLESSRTGGISMLTYTIPILKTFWNYDFPRFLVEVDGKPLGEGAGFMLVSNTRRYTGPFIITNQARIDDGELDIFIFRGEGKFTLLKYAFGALFRIAHRFNDVTYVRGKEVNVQSLHHKNVPYQMDGDSGGILPQKFTVVPAALSILAPE</sequence>
<proteinExistence type="predicted"/>
<keyword evidence="10" id="KW-0594">Phospholipid biosynthesis</keyword>
<dbReference type="SMART" id="SM00046">
    <property type="entry name" value="DAGKc"/>
    <property type="match status" value="1"/>
</dbReference>
<dbReference type="GO" id="GO:0008654">
    <property type="term" value="P:phospholipid biosynthetic process"/>
    <property type="evidence" value="ECO:0007669"/>
    <property type="project" value="UniProtKB-KW"/>
</dbReference>
<organism evidence="13">
    <name type="scientific">marine metagenome</name>
    <dbReference type="NCBI Taxonomy" id="408172"/>
    <lineage>
        <taxon>unclassified sequences</taxon>
        <taxon>metagenomes</taxon>
        <taxon>ecological metagenomes</taxon>
    </lineage>
</organism>
<comment type="cofactor">
    <cofactor evidence="1">
        <name>Mg(2+)</name>
        <dbReference type="ChEBI" id="CHEBI:18420"/>
    </cofactor>
</comment>